<gene>
    <name evidence="2" type="ORF">DYP60_04985</name>
</gene>
<evidence type="ECO:0008006" key="4">
    <source>
        <dbReference type="Google" id="ProtNLM"/>
    </source>
</evidence>
<keyword evidence="1" id="KW-0732">Signal</keyword>
<protein>
    <recommendedName>
        <fullName evidence="4">Outer membrane protein beta-barrel domain-containing protein</fullName>
    </recommendedName>
</protein>
<reference evidence="2 3" key="2">
    <citation type="submission" date="2018-09" db="EMBL/GenBank/DDBJ databases">
        <title>Genome of Sphaerochaeta halotolerans strain 4-11.</title>
        <authorList>
            <person name="Nazina T.N."/>
            <person name="Sokolova D.S."/>
        </authorList>
    </citation>
    <scope>NUCLEOTIDE SEQUENCE [LARGE SCALE GENOMIC DNA]</scope>
    <source>
        <strain evidence="2 3">4-11</strain>
    </source>
</reference>
<feature type="signal peptide" evidence="1">
    <location>
        <begin position="1"/>
        <end position="21"/>
    </location>
</feature>
<reference evidence="3" key="1">
    <citation type="submission" date="2018-08" db="EMBL/GenBank/DDBJ databases">
        <authorList>
            <person name="Grouzdev D.S."/>
            <person name="Krutkina M.S."/>
        </authorList>
    </citation>
    <scope>NUCLEOTIDE SEQUENCE [LARGE SCALE GENOMIC DNA]</scope>
    <source>
        <strain evidence="3">4-11</strain>
    </source>
</reference>
<sequence length="187" mass="20761">MKGKRLYLIVLLILVTAGLPAASGEQYYAASSSLSYYLGIPHFEDEIPARSSLAVSTTVGFLGYQGSNWETVLQAHIYSVSDSLPFGNYRARGFNSLGLSILASWSLSDRFSLFIQGGSEVNFYKQIEEVFASFSFKLGPQFLIAEEPTYQMHLIVPLSVHLRKEITALQAGIGIRYLLFPFKRGDT</sequence>
<comment type="caution">
    <text evidence="2">The sequence shown here is derived from an EMBL/GenBank/DDBJ whole genome shotgun (WGS) entry which is preliminary data.</text>
</comment>
<name>A0A372MIV5_9SPIR</name>
<organism evidence="2 3">
    <name type="scientific">Sphaerochaeta halotolerans</name>
    <dbReference type="NCBI Taxonomy" id="2293840"/>
    <lineage>
        <taxon>Bacteria</taxon>
        <taxon>Pseudomonadati</taxon>
        <taxon>Spirochaetota</taxon>
        <taxon>Spirochaetia</taxon>
        <taxon>Spirochaetales</taxon>
        <taxon>Sphaerochaetaceae</taxon>
        <taxon>Sphaerochaeta</taxon>
    </lineage>
</organism>
<accession>A0A372MIV5</accession>
<dbReference type="AlphaFoldDB" id="A0A372MIV5"/>
<dbReference type="EMBL" id="QUWK01000004">
    <property type="protein sequence ID" value="RFU95373.1"/>
    <property type="molecule type" value="Genomic_DNA"/>
</dbReference>
<dbReference type="Proteomes" id="UP000264002">
    <property type="component" value="Unassembled WGS sequence"/>
</dbReference>
<proteinExistence type="predicted"/>
<feature type="chain" id="PRO_5016589133" description="Outer membrane protein beta-barrel domain-containing protein" evidence="1">
    <location>
        <begin position="22"/>
        <end position="187"/>
    </location>
</feature>
<evidence type="ECO:0000313" key="3">
    <source>
        <dbReference type="Proteomes" id="UP000264002"/>
    </source>
</evidence>
<evidence type="ECO:0000313" key="2">
    <source>
        <dbReference type="EMBL" id="RFU95373.1"/>
    </source>
</evidence>
<keyword evidence="3" id="KW-1185">Reference proteome</keyword>
<evidence type="ECO:0000256" key="1">
    <source>
        <dbReference type="SAM" id="SignalP"/>
    </source>
</evidence>
<dbReference type="RefSeq" id="WP_117329782.1">
    <property type="nucleotide sequence ID" value="NZ_QUWK01000004.1"/>
</dbReference>